<dbReference type="Proteomes" id="UP000002943">
    <property type="component" value="Unassembled WGS sequence"/>
</dbReference>
<evidence type="ECO:0000313" key="1">
    <source>
        <dbReference type="EMBL" id="EFP97768.1"/>
    </source>
</evidence>
<name>E3BGP4_9VIBR</name>
<reference evidence="1 2" key="1">
    <citation type="journal article" date="2012" name="Int. J. Syst. Evol. Microbiol.">
        <title>Vibrio caribbeanicus sp. nov., isolated from the marine sponge Scleritoderma cyanea.</title>
        <authorList>
            <person name="Hoffmann M."/>
            <person name="Monday S.R."/>
            <person name="Allard M.W."/>
            <person name="Strain E.A."/>
            <person name="Whittaker P."/>
            <person name="Naum M."/>
            <person name="McCarthy P.J."/>
            <person name="Lopez J.V."/>
            <person name="Fischer M."/>
            <person name="Brown E.W."/>
        </authorList>
    </citation>
    <scope>NUCLEOTIDE SEQUENCE [LARGE SCALE GENOMIC DNA]</scope>
    <source>
        <strain evidence="1 2">ATCC BAA-2122</strain>
    </source>
</reference>
<protein>
    <submittedName>
        <fullName evidence="1">Uncharacterized protein</fullName>
    </submittedName>
</protein>
<accession>E3BGP4</accession>
<comment type="caution">
    <text evidence="1">The sequence shown here is derived from an EMBL/GenBank/DDBJ whole genome shotgun (WGS) entry which is preliminary data.</text>
</comment>
<dbReference type="OrthoDB" id="8481305at2"/>
<gene>
    <name evidence="1" type="ORF">VIBC2010_04459</name>
</gene>
<organism evidence="1 2">
    <name type="scientific">Vibrio caribbeanicus ATCC BAA-2122</name>
    <dbReference type="NCBI Taxonomy" id="796620"/>
    <lineage>
        <taxon>Bacteria</taxon>
        <taxon>Pseudomonadati</taxon>
        <taxon>Pseudomonadota</taxon>
        <taxon>Gammaproteobacteria</taxon>
        <taxon>Vibrionales</taxon>
        <taxon>Vibrionaceae</taxon>
        <taxon>Vibrio</taxon>
    </lineage>
</organism>
<dbReference type="STRING" id="796620.VIBC2010_04459"/>
<dbReference type="eggNOG" id="ENOG5033HKH">
    <property type="taxonomic scope" value="Bacteria"/>
</dbReference>
<evidence type="ECO:0000313" key="2">
    <source>
        <dbReference type="Proteomes" id="UP000002943"/>
    </source>
</evidence>
<dbReference type="EMBL" id="AEIU01000048">
    <property type="protein sequence ID" value="EFP97768.1"/>
    <property type="molecule type" value="Genomic_DNA"/>
</dbReference>
<proteinExistence type="predicted"/>
<sequence length="149" mass="16919">MSFEEELLADLDGFIKSGDISIEDSSEVYFGRLAEVFPLGGSKINWDQVTDSIVVTASNKNDVTEWVDFFYETIDEKSLSGNLVYINDSAIDCALTMPVETLKQCIEQILEYPGHHYLIGEKYTWCMTFTMEGDMTFGFKPKTIQDTHL</sequence>
<dbReference type="AlphaFoldDB" id="E3BGP4"/>
<keyword evidence="2" id="KW-1185">Reference proteome</keyword>
<dbReference type="RefSeq" id="WP_009600136.1">
    <property type="nucleotide sequence ID" value="NZ_AEIU01000048.1"/>
</dbReference>